<gene>
    <name evidence="1" type="ORF">IC602_11860</name>
</gene>
<dbReference type="InterPro" id="IPR021508">
    <property type="entry name" value="Gp17-like"/>
</dbReference>
<protein>
    <submittedName>
        <fullName evidence="1">DUF3168 domain-containing protein</fullName>
    </submittedName>
</protein>
<dbReference type="Proteomes" id="UP000621631">
    <property type="component" value="Unassembled WGS sequence"/>
</dbReference>
<accession>A0ABR7VR99</accession>
<dbReference type="EMBL" id="JACWEZ010000006">
    <property type="protein sequence ID" value="MBD1223292.1"/>
    <property type="molecule type" value="Genomic_DNA"/>
</dbReference>
<proteinExistence type="predicted"/>
<name>A0ABR7VR99_VIRHA</name>
<sequence>MNIVTGIFDHVPADQAYPYVVIGEPVSDPWDTKTTTGEQIAVVIHVWSQYEGKKECYDILNACLQATSNRLSIEGGFSIENQERTNMTVFDDIDGKTRHGVLRLRYTINNK</sequence>
<organism evidence="1 2">
    <name type="scientific">Virgibacillus halodenitrificans</name>
    <name type="common">Bacillus halodenitrificans</name>
    <dbReference type="NCBI Taxonomy" id="1482"/>
    <lineage>
        <taxon>Bacteria</taxon>
        <taxon>Bacillati</taxon>
        <taxon>Bacillota</taxon>
        <taxon>Bacilli</taxon>
        <taxon>Bacillales</taxon>
        <taxon>Bacillaceae</taxon>
        <taxon>Virgibacillus</taxon>
    </lineage>
</organism>
<comment type="caution">
    <text evidence="1">The sequence shown here is derived from an EMBL/GenBank/DDBJ whole genome shotgun (WGS) entry which is preliminary data.</text>
</comment>
<keyword evidence="2" id="KW-1185">Reference proteome</keyword>
<evidence type="ECO:0000313" key="2">
    <source>
        <dbReference type="Proteomes" id="UP000621631"/>
    </source>
</evidence>
<dbReference type="Gene3D" id="3.30.2000.30">
    <property type="match status" value="1"/>
</dbReference>
<dbReference type="InterPro" id="IPR053745">
    <property type="entry name" value="Viral_Tail_Comp_sf"/>
</dbReference>
<reference evidence="1 2" key="1">
    <citation type="submission" date="2020-09" db="EMBL/GenBank/DDBJ databases">
        <title>Draft Genome Sequences of Oil-Oxidizing Bacteria Halomonas titanicae, Marinobacter lutaoensis, and Virgibacillus halodenitrificans Isolated from Highly Saline Environments.</title>
        <authorList>
            <person name="Grouzdev D.S."/>
            <person name="Sokolova D.S."/>
            <person name="Semenova E.M."/>
            <person name="Borzenkov I.A."/>
            <person name="Bidzhieva S.K."/>
            <person name="Poltaraus A.B."/>
            <person name="Nazina T.N."/>
        </authorList>
    </citation>
    <scope>NUCLEOTIDE SEQUENCE [LARGE SCALE GENOMIC DNA]</scope>
    <source>
        <strain evidence="1 2">VKM B-3472D</strain>
    </source>
</reference>
<dbReference type="Pfam" id="PF11367">
    <property type="entry name" value="Tail_completion_gp17"/>
    <property type="match status" value="1"/>
</dbReference>
<evidence type="ECO:0000313" key="1">
    <source>
        <dbReference type="EMBL" id="MBD1223292.1"/>
    </source>
</evidence>